<gene>
    <name evidence="1" type="ORF">Vadar_014206</name>
</gene>
<dbReference type="Proteomes" id="UP000828048">
    <property type="component" value="Chromosome 11"/>
</dbReference>
<accession>A0ACB7YNP3</accession>
<reference evidence="1 2" key="1">
    <citation type="journal article" date="2021" name="Hortic Res">
        <title>High-quality reference genome and annotation aids understanding of berry development for evergreen blueberry (Vaccinium darrowii).</title>
        <authorList>
            <person name="Yu J."/>
            <person name="Hulse-Kemp A.M."/>
            <person name="Babiker E."/>
            <person name="Staton M."/>
        </authorList>
    </citation>
    <scope>NUCLEOTIDE SEQUENCE [LARGE SCALE GENOMIC DNA]</scope>
    <source>
        <strain evidence="2">cv. NJ 8807/NJ 8810</strain>
        <tissue evidence="1">Young leaf</tissue>
    </source>
</reference>
<keyword evidence="2" id="KW-1185">Reference proteome</keyword>
<sequence length="357" mass="39954">MPINQYPSSDIPQSLWWIHPQVQQPPLMDPTTPFKFSDQQHHRPTAQNTAFNFNLNQDDDEELDANALDHDERESETHHQDRQSVNLDVLKEAMFEKPLTPSDVGKLNRLVIPKQHAEKHFPLSGLGDSASGGLLLSFEDESGKCWRFRYSYWNSSQSYVLTKGWSRFVKEKRLDAGDVVLFQRHRVDADRLFIGWRRRAEANAAAAGQFPVNVGVGRNSSGGGGSGWGRMYYSSAAAAHAYPVQPYPPHGNVPCCLPYQPHCLHAGAGGQNQTSTPSGNSKTLRLFGVNLECQQQQPQPDESEPSTPDGSSTSSQGGQPYYYHYSTNLPHPSIHQTDTAQDINFSRGIHQMRYHQG</sequence>
<name>A0ACB7YNP3_9ERIC</name>
<evidence type="ECO:0000313" key="1">
    <source>
        <dbReference type="EMBL" id="KAH7854475.1"/>
    </source>
</evidence>
<protein>
    <submittedName>
        <fullName evidence="1">Uncharacterized protein</fullName>
    </submittedName>
</protein>
<organism evidence="1 2">
    <name type="scientific">Vaccinium darrowii</name>
    <dbReference type="NCBI Taxonomy" id="229202"/>
    <lineage>
        <taxon>Eukaryota</taxon>
        <taxon>Viridiplantae</taxon>
        <taxon>Streptophyta</taxon>
        <taxon>Embryophyta</taxon>
        <taxon>Tracheophyta</taxon>
        <taxon>Spermatophyta</taxon>
        <taxon>Magnoliopsida</taxon>
        <taxon>eudicotyledons</taxon>
        <taxon>Gunneridae</taxon>
        <taxon>Pentapetalae</taxon>
        <taxon>asterids</taxon>
        <taxon>Ericales</taxon>
        <taxon>Ericaceae</taxon>
        <taxon>Vaccinioideae</taxon>
        <taxon>Vaccinieae</taxon>
        <taxon>Vaccinium</taxon>
    </lineage>
</organism>
<proteinExistence type="predicted"/>
<evidence type="ECO:0000313" key="2">
    <source>
        <dbReference type="Proteomes" id="UP000828048"/>
    </source>
</evidence>
<comment type="caution">
    <text evidence="1">The sequence shown here is derived from an EMBL/GenBank/DDBJ whole genome shotgun (WGS) entry which is preliminary data.</text>
</comment>
<dbReference type="EMBL" id="CM037161">
    <property type="protein sequence ID" value="KAH7854475.1"/>
    <property type="molecule type" value="Genomic_DNA"/>
</dbReference>